<proteinExistence type="predicted"/>
<organism evidence="2 3">
    <name type="scientific">Streptomyces marianii</name>
    <dbReference type="NCBI Taxonomy" id="1817406"/>
    <lineage>
        <taxon>Bacteria</taxon>
        <taxon>Bacillati</taxon>
        <taxon>Actinomycetota</taxon>
        <taxon>Actinomycetes</taxon>
        <taxon>Kitasatosporales</taxon>
        <taxon>Streptomycetaceae</taxon>
        <taxon>Streptomyces</taxon>
    </lineage>
</organism>
<comment type="caution">
    <text evidence="2">The sequence shown here is derived from an EMBL/GenBank/DDBJ whole genome shotgun (WGS) entry which is preliminary data.</text>
</comment>
<dbReference type="RefSeq" id="WP_138052004.1">
    <property type="nucleotide sequence ID" value="NZ_VAWE01000001.1"/>
</dbReference>
<name>A0A5R9E0T9_9ACTN</name>
<evidence type="ECO:0000313" key="2">
    <source>
        <dbReference type="EMBL" id="TLQ42592.1"/>
    </source>
</evidence>
<reference evidence="2 3" key="1">
    <citation type="submission" date="2019-05" db="EMBL/GenBank/DDBJ databases">
        <title>Streptomyces marianii sp. nov., a novel marine actinomycete from southern coast of India.</title>
        <authorList>
            <person name="Iniyan A.M."/>
            <person name="Wink J."/>
            <person name="Ramprasad E."/>
            <person name="Ramana C.V."/>
            <person name="Bunk B."/>
            <person name="Sproer C."/>
            <person name="Joseph F.-J.R.S."/>
            <person name="Vincent S.G.P."/>
        </authorList>
    </citation>
    <scope>NUCLEOTIDE SEQUENCE [LARGE SCALE GENOMIC DNA]</scope>
    <source>
        <strain evidence="2 3">ICN19</strain>
    </source>
</reference>
<dbReference type="EMBL" id="VAWE01000001">
    <property type="protein sequence ID" value="TLQ42592.1"/>
    <property type="molecule type" value="Genomic_DNA"/>
</dbReference>
<dbReference type="OrthoDB" id="9768793at2"/>
<dbReference type="Proteomes" id="UP000305921">
    <property type="component" value="Unassembled WGS sequence"/>
</dbReference>
<sequence length="268" mass="29323">MRTADGTIVLGLHRSGHARDLLEAAADLDVTRLDTASNYLRHRSHEVLKATAGDLLPKFSVSTKVGYFPEGHSLAPARLRVAVEQSIKDLGREPDLVFLHNPERSAPDAETLEQACTILADAAQAGLCRCWGVSTWDPRSLMDFDVPSPDVLMARAGLLVGVDVLEAAEALAMRWCPSQVWGMSPFGGSTAEAVWERFDPRIFLRGSPSATKIQAAFRSSYGLPRVDAVAVGTDDVAHLRELTEALAYEVDENVVREYRQLLKARQSD</sequence>
<gene>
    <name evidence="2" type="ORF">FEF34_04800</name>
</gene>
<dbReference type="InterPro" id="IPR023210">
    <property type="entry name" value="NADP_OxRdtase_dom"/>
</dbReference>
<protein>
    <submittedName>
        <fullName evidence="2">Aldo/keto reductase</fullName>
    </submittedName>
</protein>
<dbReference type="AlphaFoldDB" id="A0A5R9E0T9"/>
<evidence type="ECO:0000313" key="3">
    <source>
        <dbReference type="Proteomes" id="UP000305921"/>
    </source>
</evidence>
<accession>A0A5R9E0T9</accession>
<dbReference type="InterPro" id="IPR036812">
    <property type="entry name" value="NAD(P)_OxRdtase_dom_sf"/>
</dbReference>
<dbReference type="Pfam" id="PF00248">
    <property type="entry name" value="Aldo_ket_red"/>
    <property type="match status" value="1"/>
</dbReference>
<dbReference type="Gene3D" id="3.20.20.100">
    <property type="entry name" value="NADP-dependent oxidoreductase domain"/>
    <property type="match status" value="1"/>
</dbReference>
<evidence type="ECO:0000259" key="1">
    <source>
        <dbReference type="Pfam" id="PF00248"/>
    </source>
</evidence>
<dbReference type="SUPFAM" id="SSF51430">
    <property type="entry name" value="NAD(P)-linked oxidoreductase"/>
    <property type="match status" value="1"/>
</dbReference>
<feature type="domain" description="NADP-dependent oxidoreductase" evidence="1">
    <location>
        <begin position="17"/>
        <end position="143"/>
    </location>
</feature>
<keyword evidence="3" id="KW-1185">Reference proteome</keyword>